<dbReference type="EMBL" id="FOFD01000004">
    <property type="protein sequence ID" value="SER09713.1"/>
    <property type="molecule type" value="Genomic_DNA"/>
</dbReference>
<dbReference type="InterPro" id="IPR055767">
    <property type="entry name" value="DUF7343"/>
</dbReference>
<feature type="region of interest" description="Disordered" evidence="1">
    <location>
        <begin position="82"/>
        <end position="120"/>
    </location>
</feature>
<dbReference type="InterPro" id="IPR036390">
    <property type="entry name" value="WH_DNA-bd_sf"/>
</dbReference>
<protein>
    <submittedName>
        <fullName evidence="4">MarR family protein</fullName>
    </submittedName>
</protein>
<evidence type="ECO:0000256" key="1">
    <source>
        <dbReference type="SAM" id="MobiDB-lite"/>
    </source>
</evidence>
<keyword evidence="2" id="KW-0472">Membrane</keyword>
<evidence type="ECO:0000256" key="2">
    <source>
        <dbReference type="SAM" id="Phobius"/>
    </source>
</evidence>
<dbReference type="CDD" id="cd00090">
    <property type="entry name" value="HTH_ARSR"/>
    <property type="match status" value="1"/>
</dbReference>
<feature type="domain" description="DUF7343" evidence="3">
    <location>
        <begin position="132"/>
        <end position="191"/>
    </location>
</feature>
<dbReference type="Proteomes" id="UP000199114">
    <property type="component" value="Unassembled WGS sequence"/>
</dbReference>
<reference evidence="5" key="1">
    <citation type="submission" date="2016-10" db="EMBL/GenBank/DDBJ databases">
        <authorList>
            <person name="Varghese N."/>
            <person name="Submissions S."/>
        </authorList>
    </citation>
    <scope>NUCLEOTIDE SEQUENCE [LARGE SCALE GENOMIC DNA]</scope>
    <source>
        <strain evidence="5">DSM 25055</strain>
    </source>
</reference>
<dbReference type="RefSeq" id="WP_090618490.1">
    <property type="nucleotide sequence ID" value="NZ_FOFD01000004.1"/>
</dbReference>
<name>A0A1H9LFL1_9EURY</name>
<dbReference type="Pfam" id="PF24034">
    <property type="entry name" value="DUF7343"/>
    <property type="match status" value="1"/>
</dbReference>
<dbReference type="Gene3D" id="1.10.10.10">
    <property type="entry name" value="Winged helix-like DNA-binding domain superfamily/Winged helix DNA-binding domain"/>
    <property type="match status" value="1"/>
</dbReference>
<dbReference type="STRING" id="1186196.SAMN04489841_2940"/>
<dbReference type="InterPro" id="IPR036388">
    <property type="entry name" value="WH-like_DNA-bd_sf"/>
</dbReference>
<accession>A0A1H9LFL1</accession>
<dbReference type="InterPro" id="IPR011991">
    <property type="entry name" value="ArsR-like_HTH"/>
</dbReference>
<keyword evidence="2" id="KW-1133">Transmembrane helix</keyword>
<sequence length="194" mass="20867">MDLRALHGKQLVAAAVFVVAAIVLAIQLITPTPLMVSVGQNGTETTQVGEYFTFRDVSVVTVSGYLLGLSTMYLVRESVGQSLPMREQPRDQPSEPVPGPSPQAPADAASETADEDGEERGDLLAEHAARLKDNEEVVFALVVNADGEIEQRRIVEETDLSKATVSRTLDTLESKGLVERKRHGMGNVVALQTA</sequence>
<dbReference type="SUPFAM" id="SSF46785">
    <property type="entry name" value="Winged helix' DNA-binding domain"/>
    <property type="match status" value="1"/>
</dbReference>
<evidence type="ECO:0000259" key="3">
    <source>
        <dbReference type="Pfam" id="PF24034"/>
    </source>
</evidence>
<feature type="transmembrane region" description="Helical" evidence="2">
    <location>
        <begin position="12"/>
        <end position="30"/>
    </location>
</feature>
<feature type="transmembrane region" description="Helical" evidence="2">
    <location>
        <begin position="57"/>
        <end position="75"/>
    </location>
</feature>
<keyword evidence="2" id="KW-0812">Transmembrane</keyword>
<gene>
    <name evidence="4" type="ORF">SAMN04489841_2940</name>
</gene>
<dbReference type="AlphaFoldDB" id="A0A1H9LFL1"/>
<proteinExistence type="predicted"/>
<dbReference type="OrthoDB" id="116755at2157"/>
<evidence type="ECO:0000313" key="4">
    <source>
        <dbReference type="EMBL" id="SER09713.1"/>
    </source>
</evidence>
<organism evidence="4 5">
    <name type="scientific">Natrinema salaciae</name>
    <dbReference type="NCBI Taxonomy" id="1186196"/>
    <lineage>
        <taxon>Archaea</taxon>
        <taxon>Methanobacteriati</taxon>
        <taxon>Methanobacteriota</taxon>
        <taxon>Stenosarchaea group</taxon>
        <taxon>Halobacteria</taxon>
        <taxon>Halobacteriales</taxon>
        <taxon>Natrialbaceae</taxon>
        <taxon>Natrinema</taxon>
    </lineage>
</organism>
<keyword evidence="5" id="KW-1185">Reference proteome</keyword>
<evidence type="ECO:0000313" key="5">
    <source>
        <dbReference type="Proteomes" id="UP000199114"/>
    </source>
</evidence>